<keyword evidence="4" id="KW-1185">Reference proteome</keyword>
<feature type="compositionally biased region" description="Basic and acidic residues" evidence="2">
    <location>
        <begin position="1898"/>
        <end position="1908"/>
    </location>
</feature>
<feature type="compositionally biased region" description="Low complexity" evidence="2">
    <location>
        <begin position="2292"/>
        <end position="2301"/>
    </location>
</feature>
<feature type="region of interest" description="Disordered" evidence="2">
    <location>
        <begin position="762"/>
        <end position="825"/>
    </location>
</feature>
<comment type="caution">
    <text evidence="3">The sequence shown here is derived from an EMBL/GenBank/DDBJ whole genome shotgun (WGS) entry which is preliminary data.</text>
</comment>
<sequence>MSRDLAKVNQELEDSRRLAVSDQARTAKRLLLVSGQLEYTEQKLFNLTKERDDGQKDSNLLRIERTKREALQEREDAGIQKIEALQDELQDCQRSERLLQQKLTTIQSKYETLNKRHDNLKRQQQELELARESKEALAWLKETTDRLCSPPQGSLGQAIQQERSSYGSAANGLHQTSPSSSPPYPSSFIDPPLAAQNQLISLIKELATTNSTLRSELNEYRDLLQDTRNEVLTLRTQVEDYEQGHAFECCTSRQDDTESFLTSKSAWSAVDIPFGGGLDAVSHIGTLGSIPGSPPPFMTSSSKHRHHHRRHSGVRGNVFGELERLYSQGSQVPSSGKHKRGHSSKESPRRRGSHEEERAVASSAPSESIHTTTTVSTSTSTPEIRRGSTPLPLMSSSRSPPNPTPSKLRHQYGIEGSSPASNTNRSRRSMYTDADMDMLESGSDSGDGDRDDEGALSSDAAGSEDEQGRGFVAAFAERSLYQESQPISSGSRPTSPSHRGLARLPPATLEDELIKSGSLAISTPMTTTDTVHINSKEAVESSPESHLKTRTSSISLLSAELQKATGGEATRDLFMEGDWEPAQNGENEMHPLEGRRSTSFTRLDQEVIAEDQVHEPSTPSSTWKPEHSRFTQYEISSSDQGIFNTRQRRRLSEPLHQIAGVNSIPTKKSRPGSIYSIRRPRHRLESSDGCCTHLGHVATGSVGCLPELQRCKSTEVVEQMITERRQRMMEVWRVGVIEAAVTQQQSIHAVVAFGEQSKDADSISIRSKASLRRNKGPAGRQVPGNSDDSAAGAAEPAISMPSSHISESTIKERRDSDGTSRNVGTSGVLGIAVELPTVAESSAPNLIYKDLTHLTIDTATGSTPAFEASKPSKDVELTREQKRRSVRSVKSFRSSFIHSPMGRSPLVARERRFPSETSAASEAFSNRRHDQEHRPYQLLHTLSTELLERLARSDTREMNRRLRRTFDIQALSQMSNSVIENVLTDVSNLGERFRWVEAQVANPVDELLDRHLGMHTPVNGGSIASGQEDEGEAAGKDDDDDDEFEDWGFSVAEFFPLAHVVQEMLSEIGKLRMTINELQLSYVLKVEQDRINAEKAFMEDLESEEEEDETDFDYQHRHRHHHHHHHHHHLDEPIMTKAGQAPEKPGQLKNVLGGMLDRPRILGSASTGVSGFFNKVFGGSDRPSQDDTKAADAAKSAAVAQEPPRDKPTMSTSKSGPVIAETSRVFAESAWISSPNKAAEAQTAPKGVPVADGTRISSAGGIVLPSSRLSATTSLATMATMSPAPSRSNTIHVAEGVVTGTAASTVMIRALDIRFSPNTKRTNMPHSPPASSPVAESVKGLFSRSLPQTQPFGMLSAETDPASVTPVALGVNLGSFKSLSSLPEESTADANTVFVATPESERDHVEVLTRSSDPVAASSNANKAAPRTLGLSTMTSGLALNVVTKQDVFQDHWATSTSPSLSASGSMANSDRRSNAESIIEGIPASQPYRNSSSTASLSSNSTTNEATASLTTRHGTKPTLITRSGLTAVTPSTSTVSSPVSATSWFDTKRLSGGTSSSSTDATRPNNDAKPPQENIFTAGYFNAGSGSGSGSASNVLASTDQVFRKTRAATSFHGGLGSRMSTDSVTRSLGRVTGRESALAFLRGEVPASTVLSSLFNSSDAPPETSSSATPSDPVVTSQSDSKGKSLASERGYGVTETGVEALDEDVHEEGAEQEREQGLKQEQEQRGRSKETLGIQGYITRSGPTITPSHSESGLLVQANGPMLTPTTSLSQRVAVTSTAVAYVVATPDHTEDRENSRRKRAVFDRDMIKASQKRILASVQHQQVLTGAADRPFVPQSNPRRARALSVDSAQSSEPLPPNERLDLWRVGAGVSRDIWRGLIKKVDGGRSGGGAHIQEKDDERQDDAIGSEDNTSGEPESAENVAETVHKVNGRGVDVSRSQPQTQNKARTANRIRTRYTPFMKLPLPPAKVNFSTVPTRKRRLPPPPPQEITKELPTKRQRDGGTEEQTEETEQDLHLEWDQDERKYVDVRTMEEACRPSTQIHYKRSQAIFMKWCKRERFEDGHKITREKYYGYMKELLFLPRIDGSDEQAGGVISRPVAYTHKSALRYLYISQCLADSVVPNFKDVLNDERTEGLIKEYLTRLGKMSRSSTSKSTAGLSKRMTSGKAVTGSTSIEMEREKDPEQDGGKEKDLEQDGVKEKRSIAATNKSWKIRKVTPRQSVTTPPPPPLLKDDSASEITPITSPRGSTSRVSTTVANNNSDNSDNSDNSNNSNNSDNSDNSDDSDNSDNSNNSDNSDNSDDSDDSDNNDNSNDTNNTNNINNSSQQQDNTPDLSQQIQTIHTTLASMTQFMQTFRDETKAAIGVCVEHSKSAEESVGKLQGRITRMERSIQGLWSKLDDYGMSFVEQAMDDMETRHRRQGEQLRTMRRLVEHHNSMKEIDQELPEDACQEVDYDHEKLDQEV</sequence>
<gene>
    <name evidence="3" type="ORF">KI688_012524</name>
</gene>
<feature type="coiled-coil region" evidence="1">
    <location>
        <begin position="68"/>
        <end position="137"/>
    </location>
</feature>
<feature type="compositionally biased region" description="Polar residues" evidence="2">
    <location>
        <begin position="1745"/>
        <end position="1754"/>
    </location>
</feature>
<feature type="compositionally biased region" description="Low complexity" evidence="2">
    <location>
        <begin position="2313"/>
        <end position="2335"/>
    </location>
</feature>
<feature type="compositionally biased region" description="Low complexity" evidence="2">
    <location>
        <begin position="2262"/>
        <end position="2283"/>
    </location>
</feature>
<feature type="compositionally biased region" description="Basic and acidic residues" evidence="2">
    <location>
        <begin position="1994"/>
        <end position="2007"/>
    </location>
</feature>
<feature type="compositionally biased region" description="Basic and acidic residues" evidence="2">
    <location>
        <begin position="2457"/>
        <end position="2467"/>
    </location>
</feature>
<feature type="region of interest" description="Disordered" evidence="2">
    <location>
        <begin position="1657"/>
        <end position="1696"/>
    </location>
</feature>
<feature type="compositionally biased region" description="Basic and acidic residues" evidence="2">
    <location>
        <begin position="2180"/>
        <end position="2207"/>
    </location>
</feature>
<accession>A0A9P7XVQ3</accession>
<feature type="region of interest" description="Disordered" evidence="2">
    <location>
        <begin position="2152"/>
        <end position="2338"/>
    </location>
</feature>
<organism evidence="3 4">
    <name type="scientific">Linnemannia hyalina</name>
    <dbReference type="NCBI Taxonomy" id="64524"/>
    <lineage>
        <taxon>Eukaryota</taxon>
        <taxon>Fungi</taxon>
        <taxon>Fungi incertae sedis</taxon>
        <taxon>Mucoromycota</taxon>
        <taxon>Mortierellomycotina</taxon>
        <taxon>Mortierellomycetes</taxon>
        <taxon>Mortierellales</taxon>
        <taxon>Mortierellaceae</taxon>
        <taxon>Linnemannia</taxon>
    </lineage>
</organism>
<feature type="compositionally biased region" description="Low complexity" evidence="2">
    <location>
        <begin position="388"/>
        <end position="399"/>
    </location>
</feature>
<feature type="compositionally biased region" description="Basic and acidic residues" evidence="2">
    <location>
        <begin position="1711"/>
        <end position="1734"/>
    </location>
</feature>
<feature type="compositionally biased region" description="Basic residues" evidence="2">
    <location>
        <begin position="302"/>
        <end position="313"/>
    </location>
</feature>
<feature type="region of interest" description="Disordered" evidence="2">
    <location>
        <begin position="1455"/>
        <end position="1578"/>
    </location>
</feature>
<reference evidence="3" key="1">
    <citation type="submission" date="2021-06" db="EMBL/GenBank/DDBJ databases">
        <title>Genome Sequence of Mortierella hyaline Strain SCG-10, a Cold-Adapted, Nitrate-Reducing Fungus Isolated from Soil in Minnesota, USA.</title>
        <authorList>
            <person name="Aldossari N."/>
        </authorList>
    </citation>
    <scope>NUCLEOTIDE SEQUENCE</scope>
    <source>
        <strain evidence="3">SCG-10</strain>
    </source>
</reference>
<feature type="region of interest" description="Disordered" evidence="2">
    <location>
        <begin position="482"/>
        <end position="503"/>
    </location>
</feature>
<dbReference type="Proteomes" id="UP000707451">
    <property type="component" value="Unassembled WGS sequence"/>
</dbReference>
<feature type="compositionally biased region" description="Low complexity" evidence="2">
    <location>
        <begin position="1660"/>
        <end position="1676"/>
    </location>
</feature>
<feature type="compositionally biased region" description="Polar residues" evidence="2">
    <location>
        <begin position="2152"/>
        <end position="2162"/>
    </location>
</feature>
<keyword evidence="1" id="KW-0175">Coiled coil</keyword>
<feature type="compositionally biased region" description="Acidic residues" evidence="2">
    <location>
        <begin position="1027"/>
        <end position="1042"/>
    </location>
</feature>
<feature type="compositionally biased region" description="Basic and acidic residues" evidence="2">
    <location>
        <begin position="343"/>
        <end position="359"/>
    </location>
</feature>
<feature type="compositionally biased region" description="Acidic residues" evidence="2">
    <location>
        <begin position="2446"/>
        <end position="2456"/>
    </location>
</feature>
<feature type="compositionally biased region" description="Polar residues" evidence="2">
    <location>
        <begin position="482"/>
        <end position="497"/>
    </location>
</feature>
<feature type="compositionally biased region" description="Polar residues" evidence="2">
    <location>
        <begin position="2241"/>
        <end position="2261"/>
    </location>
</feature>
<feature type="region of interest" description="Disordered" evidence="2">
    <location>
        <begin position="148"/>
        <end position="190"/>
    </location>
</feature>
<feature type="compositionally biased region" description="Basic and acidic residues" evidence="2">
    <location>
        <begin position="1183"/>
        <end position="1192"/>
    </location>
</feature>
<feature type="compositionally biased region" description="Low complexity" evidence="2">
    <location>
        <begin position="1491"/>
        <end position="1513"/>
    </location>
</feature>
<feature type="region of interest" description="Disordered" evidence="2">
    <location>
        <begin position="1831"/>
        <end position="1864"/>
    </location>
</feature>
<feature type="region of interest" description="Disordered" evidence="2">
    <location>
        <begin position="2440"/>
        <end position="2467"/>
    </location>
</feature>
<protein>
    <submittedName>
        <fullName evidence="3">Uncharacterized protein</fullName>
    </submittedName>
</protein>
<dbReference type="OrthoDB" id="4088568at2759"/>
<dbReference type="EMBL" id="JAHRHY010000009">
    <property type="protein sequence ID" value="KAG9066616.1"/>
    <property type="molecule type" value="Genomic_DNA"/>
</dbReference>
<feature type="compositionally biased region" description="Low complexity" evidence="2">
    <location>
        <begin position="1455"/>
        <end position="1469"/>
    </location>
</feature>
<feature type="region of interest" description="Disordered" evidence="2">
    <location>
        <begin position="328"/>
        <end position="468"/>
    </location>
</feature>
<evidence type="ECO:0000313" key="3">
    <source>
        <dbReference type="EMBL" id="KAG9066616.1"/>
    </source>
</evidence>
<name>A0A9P7XVQ3_9FUNG</name>
<feature type="compositionally biased region" description="Low complexity" evidence="2">
    <location>
        <begin position="1528"/>
        <end position="1545"/>
    </location>
</feature>
<evidence type="ECO:0000256" key="2">
    <source>
        <dbReference type="SAM" id="MobiDB-lite"/>
    </source>
</evidence>
<feature type="region of interest" description="Disordered" evidence="2">
    <location>
        <begin position="1968"/>
        <end position="2017"/>
    </location>
</feature>
<proteinExistence type="predicted"/>
<feature type="compositionally biased region" description="Basic and acidic residues" evidence="2">
    <location>
        <begin position="870"/>
        <end position="880"/>
    </location>
</feature>
<feature type="region of interest" description="Disordered" evidence="2">
    <location>
        <begin position="861"/>
        <end position="882"/>
    </location>
</feature>
<feature type="compositionally biased region" description="Acidic residues" evidence="2">
    <location>
        <begin position="2302"/>
        <end position="2312"/>
    </location>
</feature>
<feature type="region of interest" description="Disordered" evidence="2">
    <location>
        <begin position="291"/>
        <end position="316"/>
    </location>
</feature>
<feature type="region of interest" description="Disordered" evidence="2">
    <location>
        <begin position="1016"/>
        <end position="1042"/>
    </location>
</feature>
<feature type="compositionally biased region" description="Polar residues" evidence="2">
    <location>
        <begin position="151"/>
        <end position="176"/>
    </location>
</feature>
<feature type="compositionally biased region" description="Low complexity" evidence="2">
    <location>
        <begin position="371"/>
        <end position="381"/>
    </location>
</feature>
<feature type="compositionally biased region" description="Basic and acidic residues" evidence="2">
    <location>
        <begin position="809"/>
        <end position="818"/>
    </location>
</feature>
<feature type="region of interest" description="Disordered" evidence="2">
    <location>
        <begin position="1709"/>
        <end position="1754"/>
    </location>
</feature>
<feature type="region of interest" description="Disordered" evidence="2">
    <location>
        <begin position="1178"/>
        <end position="1217"/>
    </location>
</feature>
<feature type="region of interest" description="Disordered" evidence="2">
    <location>
        <begin position="1886"/>
        <end position="1926"/>
    </location>
</feature>
<evidence type="ECO:0000313" key="4">
    <source>
        <dbReference type="Proteomes" id="UP000707451"/>
    </source>
</evidence>
<evidence type="ECO:0000256" key="1">
    <source>
        <dbReference type="SAM" id="Coils"/>
    </source>
</evidence>
<feature type="coiled-coil region" evidence="1">
    <location>
        <begin position="203"/>
        <end position="244"/>
    </location>
</feature>